<evidence type="ECO:0000313" key="2">
    <source>
        <dbReference type="EMBL" id="CAG9809238.1"/>
    </source>
</evidence>
<protein>
    <submittedName>
        <fullName evidence="2">Uncharacterized protein</fullName>
    </submittedName>
</protein>
<sequence length="192" mass="21026">MVIRSYSKNIRSRQSSPLPSSRLLKCSGSQDSFFTVDPYCNSGGINSGGQWPIPNCGGSMCHHGPGSCPQHSMGPMPQSHMPMLAHGPSMTSLHGPLPPPPLCNPCSQQPNNFNSVPLPGPSRWGPRTSCPVHSPFRARIPNGTICSGHQYEYEWEILDTKDFETLNLLGVFVGWVEGMLFYNNCEALKLIE</sequence>
<proteinExistence type="predicted"/>
<dbReference type="OrthoDB" id="8058991at2759"/>
<evidence type="ECO:0000313" key="3">
    <source>
        <dbReference type="Proteomes" id="UP001153620"/>
    </source>
</evidence>
<reference evidence="2" key="2">
    <citation type="submission" date="2022-10" db="EMBL/GenBank/DDBJ databases">
        <authorList>
            <consortium name="ENA_rothamsted_submissions"/>
            <consortium name="culmorum"/>
            <person name="King R."/>
        </authorList>
    </citation>
    <scope>NUCLEOTIDE SEQUENCE</scope>
</reference>
<accession>A0A9N9S5B4</accession>
<name>A0A9N9S5B4_9DIPT</name>
<feature type="compositionally biased region" description="Low complexity" evidence="1">
    <location>
        <begin position="12"/>
        <end position="22"/>
    </location>
</feature>
<keyword evidence="3" id="KW-1185">Reference proteome</keyword>
<dbReference type="Proteomes" id="UP001153620">
    <property type="component" value="Chromosome 3"/>
</dbReference>
<dbReference type="EMBL" id="OU895879">
    <property type="protein sequence ID" value="CAG9809238.1"/>
    <property type="molecule type" value="Genomic_DNA"/>
</dbReference>
<evidence type="ECO:0000256" key="1">
    <source>
        <dbReference type="SAM" id="MobiDB-lite"/>
    </source>
</evidence>
<dbReference type="AlphaFoldDB" id="A0A9N9S5B4"/>
<feature type="region of interest" description="Disordered" evidence="1">
    <location>
        <begin position="1"/>
        <end position="22"/>
    </location>
</feature>
<gene>
    <name evidence="2" type="ORF">CHIRRI_LOCUS12066</name>
</gene>
<reference evidence="2" key="1">
    <citation type="submission" date="2022-01" db="EMBL/GenBank/DDBJ databases">
        <authorList>
            <person name="King R."/>
        </authorList>
    </citation>
    <scope>NUCLEOTIDE SEQUENCE</scope>
</reference>
<organism evidence="2 3">
    <name type="scientific">Chironomus riparius</name>
    <dbReference type="NCBI Taxonomy" id="315576"/>
    <lineage>
        <taxon>Eukaryota</taxon>
        <taxon>Metazoa</taxon>
        <taxon>Ecdysozoa</taxon>
        <taxon>Arthropoda</taxon>
        <taxon>Hexapoda</taxon>
        <taxon>Insecta</taxon>
        <taxon>Pterygota</taxon>
        <taxon>Neoptera</taxon>
        <taxon>Endopterygota</taxon>
        <taxon>Diptera</taxon>
        <taxon>Nematocera</taxon>
        <taxon>Chironomoidea</taxon>
        <taxon>Chironomidae</taxon>
        <taxon>Chironominae</taxon>
        <taxon>Chironomus</taxon>
    </lineage>
</organism>